<dbReference type="GO" id="GO:0007097">
    <property type="term" value="P:nuclear migration"/>
    <property type="evidence" value="ECO:0007669"/>
    <property type="project" value="TreeGrafter"/>
</dbReference>
<evidence type="ECO:0000256" key="1">
    <source>
        <dbReference type="ARBA" id="ARBA00004370"/>
    </source>
</evidence>
<evidence type="ECO:0000256" key="6">
    <source>
        <dbReference type="SAM" id="Coils"/>
    </source>
</evidence>
<keyword evidence="2" id="KW-0812">Transmembrane</keyword>
<dbReference type="InterPro" id="IPR018159">
    <property type="entry name" value="Spectrin/alpha-actinin"/>
</dbReference>
<comment type="subcellular location">
    <subcellularLocation>
        <location evidence="1">Membrane</location>
    </subcellularLocation>
</comment>
<dbReference type="InterPro" id="IPR052403">
    <property type="entry name" value="LINC-complex_assoc"/>
</dbReference>
<evidence type="ECO:0000256" key="2">
    <source>
        <dbReference type="ARBA" id="ARBA00022692"/>
    </source>
</evidence>
<evidence type="ECO:0008006" key="9">
    <source>
        <dbReference type="Google" id="ProtNLM"/>
    </source>
</evidence>
<sequence length="1124" mass="129884">VLVGEAVWSGERVTELRQLARQIQLHVAEDAAQDTPLVAEVERLGFRITNLTDAITQLSNNLTLQADAEQEQQKQTALQELEDGINGANNLLALPLPEVKETAARATQLQSQLVTLGESGGPMIESGPAQAIEAWQAAVRDTHSRYEQVVAGLSKDDEQLAAALTTWQSYVDSVEASMNAPAPATREGLYESLRLCKVHRSILTTQTNVLSTLQDQAQEEDAPPHIKGLQDRLKNLIFRHKTVVSTVTEREQLLLQTLTTWEKYRIKVEHLQTWILSLEQEKQGLQLRQVARRRLEKVISRLQSLLEQLGRGEEQVEEVAKLCQELVASCDPSIHSIIKAELVSLQQRVTNMRAGVETWLSYLNRSSDLWQRYEDVYSRLNSILSDYQARLSEDLPCDFGCVKETIQKYHEATAALEALSGDLSLLRTTREEMIDSLTPPDLRLVTHRMWRVTQLKAELVHQYSLRISTLEDRLELWQLYDTRYHQFLSWAKDMETKIEGGSEQYINTLIRKLEHDYQVEIDTKSIEKLWLISEGEELLSCSNEEQAAELEKKIEHIKATWKHIHDKCTSRKQKLQDIVTTINKAEVTLAELKEWLFLIEKKLSSPVVFQNSSKKEIDSLLEAEEEVRKEIEKQSGTISSVLNLCDMVIHDCTEFDANGDTDSLQEAHQNLERRWGEICTRAEERKKFIKKTWKMWEDLIILNTTFTEWLTTTEYRVMNLTASSTLVTYESLDERITQVQELQPLIHDKTPLYEQLNQNYRILARPYGRENRLDQANEIRNMVKISNTRFHTLSYHVTVILRRLRYSRKLYDEFENRREQMLSWLNEFDIKVAEFENISYSGLEHKKRALLELVAEYERREGYLKSFDDFIVYLFQRSCYPDCMLIEESLTEYWITKKLIHSRLLTLQEVIEKEMTEMPGVIVSKIEPSLAQPGLVEEQYEQQDDEYRVPMTSDAELQELEPALPSVDMSLLGAVGGRSLLLEMRAALEESKKLLACLEEGLKCPTPQGVEVDKTYYLFSKQLAGCRSSIDLLTSLMQHTGDDVEVQQLHPEVKQVIEEFAQLESLSKAKQQRLKESSYQYSILPYAHSAHRQFSITGMPKEKSEYYFSLQCVQMLYNAIFFMM</sequence>
<dbReference type="GO" id="GO:0051015">
    <property type="term" value="F:actin filament binding"/>
    <property type="evidence" value="ECO:0007669"/>
    <property type="project" value="TreeGrafter"/>
</dbReference>
<name>A0AAN9A7I1_HALRR</name>
<keyword evidence="3" id="KW-0677">Repeat</keyword>
<evidence type="ECO:0000313" key="8">
    <source>
        <dbReference type="Proteomes" id="UP001381693"/>
    </source>
</evidence>
<dbReference type="Gene3D" id="1.20.58.60">
    <property type="match status" value="3"/>
</dbReference>
<dbReference type="EMBL" id="JAXCGZ010008617">
    <property type="protein sequence ID" value="KAK7077528.1"/>
    <property type="molecule type" value="Genomic_DNA"/>
</dbReference>
<dbReference type="SMART" id="SM00150">
    <property type="entry name" value="SPEC"/>
    <property type="match status" value="4"/>
</dbReference>
<dbReference type="SUPFAM" id="SSF46966">
    <property type="entry name" value="Spectrin repeat"/>
    <property type="match status" value="5"/>
</dbReference>
<dbReference type="GO" id="GO:0005737">
    <property type="term" value="C:cytoplasm"/>
    <property type="evidence" value="ECO:0007669"/>
    <property type="project" value="TreeGrafter"/>
</dbReference>
<protein>
    <recommendedName>
        <fullName evidence="9">KASH domain-containing protein</fullName>
    </recommendedName>
</protein>
<feature type="non-terminal residue" evidence="7">
    <location>
        <position position="1"/>
    </location>
</feature>
<dbReference type="Proteomes" id="UP001381693">
    <property type="component" value="Unassembled WGS sequence"/>
</dbReference>
<organism evidence="7 8">
    <name type="scientific">Halocaridina rubra</name>
    <name type="common">Hawaiian red shrimp</name>
    <dbReference type="NCBI Taxonomy" id="373956"/>
    <lineage>
        <taxon>Eukaryota</taxon>
        <taxon>Metazoa</taxon>
        <taxon>Ecdysozoa</taxon>
        <taxon>Arthropoda</taxon>
        <taxon>Crustacea</taxon>
        <taxon>Multicrustacea</taxon>
        <taxon>Malacostraca</taxon>
        <taxon>Eumalacostraca</taxon>
        <taxon>Eucarida</taxon>
        <taxon>Decapoda</taxon>
        <taxon>Pleocyemata</taxon>
        <taxon>Caridea</taxon>
        <taxon>Atyoidea</taxon>
        <taxon>Atyidae</taxon>
        <taxon>Halocaridina</taxon>
    </lineage>
</organism>
<proteinExistence type="predicted"/>
<feature type="coiled-coil region" evidence="6">
    <location>
        <begin position="288"/>
        <end position="315"/>
    </location>
</feature>
<dbReference type="AlphaFoldDB" id="A0AAN9A7I1"/>
<dbReference type="GO" id="GO:0034993">
    <property type="term" value="C:meiotic nuclear membrane microtubule tethering complex"/>
    <property type="evidence" value="ECO:0007669"/>
    <property type="project" value="TreeGrafter"/>
</dbReference>
<dbReference type="PANTHER" id="PTHR47535">
    <property type="entry name" value="MUSCLE-SPECIFIC PROTEIN 300 KDA, ISOFORM G"/>
    <property type="match status" value="1"/>
</dbReference>
<dbReference type="PANTHER" id="PTHR47535:SF1">
    <property type="entry name" value="NESPRIN-1"/>
    <property type="match status" value="1"/>
</dbReference>
<accession>A0AAN9A7I1</accession>
<evidence type="ECO:0000256" key="3">
    <source>
        <dbReference type="ARBA" id="ARBA00022737"/>
    </source>
</evidence>
<evidence type="ECO:0000313" key="7">
    <source>
        <dbReference type="EMBL" id="KAK7077528.1"/>
    </source>
</evidence>
<dbReference type="GO" id="GO:0005640">
    <property type="term" value="C:nuclear outer membrane"/>
    <property type="evidence" value="ECO:0007669"/>
    <property type="project" value="TreeGrafter"/>
</dbReference>
<keyword evidence="4" id="KW-1133">Transmembrane helix</keyword>
<dbReference type="CDD" id="cd00176">
    <property type="entry name" value="SPEC"/>
    <property type="match status" value="1"/>
</dbReference>
<comment type="caution">
    <text evidence="7">The sequence shown here is derived from an EMBL/GenBank/DDBJ whole genome shotgun (WGS) entry which is preliminary data.</text>
</comment>
<reference evidence="7 8" key="1">
    <citation type="submission" date="2023-11" db="EMBL/GenBank/DDBJ databases">
        <title>Halocaridina rubra genome assembly.</title>
        <authorList>
            <person name="Smith C."/>
        </authorList>
    </citation>
    <scope>NUCLEOTIDE SEQUENCE [LARGE SCALE GENOMIC DNA]</scope>
    <source>
        <strain evidence="7">EP-1</strain>
        <tissue evidence="7">Whole</tissue>
    </source>
</reference>
<evidence type="ECO:0000256" key="4">
    <source>
        <dbReference type="ARBA" id="ARBA00022989"/>
    </source>
</evidence>
<keyword evidence="8" id="KW-1185">Reference proteome</keyword>
<keyword evidence="6" id="KW-0175">Coiled coil</keyword>
<evidence type="ECO:0000256" key="5">
    <source>
        <dbReference type="ARBA" id="ARBA00023136"/>
    </source>
</evidence>
<gene>
    <name evidence="7" type="ORF">SK128_024285</name>
</gene>
<keyword evidence="5" id="KW-0472">Membrane</keyword>